<dbReference type="Pfam" id="PF00285">
    <property type="entry name" value="Citrate_synt"/>
    <property type="match status" value="1"/>
</dbReference>
<dbReference type="Proteomes" id="UP000712281">
    <property type="component" value="Unassembled WGS sequence"/>
</dbReference>
<dbReference type="InterPro" id="IPR016143">
    <property type="entry name" value="Citrate_synth-like_sm_a-sub"/>
</dbReference>
<comment type="similarity">
    <text evidence="1">Belongs to the citrate synthase family.</text>
</comment>
<dbReference type="Gene3D" id="1.10.230.10">
    <property type="entry name" value="Cytochrome P450-Terp, domain 2"/>
    <property type="match status" value="1"/>
</dbReference>
<proteinExistence type="inferred from homology"/>
<dbReference type="PANTHER" id="PTHR42871">
    <property type="entry name" value="CITRATE SYNTHASE"/>
    <property type="match status" value="1"/>
</dbReference>
<dbReference type="PRINTS" id="PR00143">
    <property type="entry name" value="CITRTSNTHASE"/>
</dbReference>
<sequence>MFRTVAVALEKAALSDEYFVKRKLYPNVDFYSGLIYRAMGFPPEFFTVLFAVPRMAGYLSHWRESLDDPDTKIMRPQQAYTGVWLRHYEPVRERTLSSDSGRLGQVSISNASRRRLSGSAL</sequence>
<gene>
    <name evidence="2" type="ORF">F2Q68_00045092</name>
</gene>
<accession>A0A8S9LT88</accession>
<dbReference type="InterPro" id="IPR002020">
    <property type="entry name" value="Citrate_synthase"/>
</dbReference>
<dbReference type="PANTHER" id="PTHR42871:SF1">
    <property type="entry name" value="CITRATE SYNTHASE"/>
    <property type="match status" value="1"/>
</dbReference>
<dbReference type="GO" id="GO:0046912">
    <property type="term" value="F:acyltransferase activity, acyl groups converted into alkyl on transfer"/>
    <property type="evidence" value="ECO:0007669"/>
    <property type="project" value="InterPro"/>
</dbReference>
<organism evidence="2 3">
    <name type="scientific">Brassica cretica</name>
    <name type="common">Mustard</name>
    <dbReference type="NCBI Taxonomy" id="69181"/>
    <lineage>
        <taxon>Eukaryota</taxon>
        <taxon>Viridiplantae</taxon>
        <taxon>Streptophyta</taxon>
        <taxon>Embryophyta</taxon>
        <taxon>Tracheophyta</taxon>
        <taxon>Spermatophyta</taxon>
        <taxon>Magnoliopsida</taxon>
        <taxon>eudicotyledons</taxon>
        <taxon>Gunneridae</taxon>
        <taxon>Pentapetalae</taxon>
        <taxon>rosids</taxon>
        <taxon>malvids</taxon>
        <taxon>Brassicales</taxon>
        <taxon>Brassicaceae</taxon>
        <taxon>Brassiceae</taxon>
        <taxon>Brassica</taxon>
    </lineage>
</organism>
<reference evidence="2" key="1">
    <citation type="submission" date="2019-12" db="EMBL/GenBank/DDBJ databases">
        <title>Genome sequencing and annotation of Brassica cretica.</title>
        <authorList>
            <person name="Studholme D.J."/>
            <person name="Sarris P.F."/>
        </authorList>
    </citation>
    <scope>NUCLEOTIDE SEQUENCE</scope>
    <source>
        <strain evidence="2">PFS-001/15</strain>
        <tissue evidence="2">Leaf</tissue>
    </source>
</reference>
<dbReference type="InterPro" id="IPR036969">
    <property type="entry name" value="Citrate_synthase_sf"/>
</dbReference>
<evidence type="ECO:0000256" key="1">
    <source>
        <dbReference type="RuleBase" id="RU000441"/>
    </source>
</evidence>
<dbReference type="EMBL" id="QGKW02000276">
    <property type="protein sequence ID" value="KAF2608366.1"/>
    <property type="molecule type" value="Genomic_DNA"/>
</dbReference>
<comment type="caution">
    <text evidence="2">The sequence shown here is derived from an EMBL/GenBank/DDBJ whole genome shotgun (WGS) entry which is preliminary data.</text>
</comment>
<protein>
    <recommendedName>
        <fullName evidence="1">Citrate synthase</fullName>
    </recommendedName>
</protein>
<keyword evidence="1" id="KW-0808">Transferase</keyword>
<evidence type="ECO:0000313" key="2">
    <source>
        <dbReference type="EMBL" id="KAF2608366.1"/>
    </source>
</evidence>
<name>A0A8S9LT88_BRACR</name>
<dbReference type="AlphaFoldDB" id="A0A8S9LT88"/>
<evidence type="ECO:0000313" key="3">
    <source>
        <dbReference type="Proteomes" id="UP000712281"/>
    </source>
</evidence>
<dbReference type="SUPFAM" id="SSF48256">
    <property type="entry name" value="Citrate synthase"/>
    <property type="match status" value="1"/>
</dbReference>